<evidence type="ECO:0000313" key="4">
    <source>
        <dbReference type="Proteomes" id="UP000309673"/>
    </source>
</evidence>
<dbReference type="RefSeq" id="WP_136775884.1">
    <property type="nucleotide sequence ID" value="NZ_SUPK01000001.1"/>
</dbReference>
<dbReference type="PROSITE" id="PS51272">
    <property type="entry name" value="SLH"/>
    <property type="match status" value="1"/>
</dbReference>
<keyword evidence="4" id="KW-1185">Reference proteome</keyword>
<evidence type="ECO:0000256" key="1">
    <source>
        <dbReference type="SAM" id="SignalP"/>
    </source>
</evidence>
<sequence>MRLRKMAIACTLSAALTLGSSSVFAASLDDTAGLPGEVSMNKLVSLHVLPASGTSYNPDAALTRGDFVYALTQVLKLNAPKSVKIKDVSSNSKDYASVAKVIGNGLLKLDAKGNFNSKKAVTYAEFSRALAAGLGLKLSWSDRPIDYLFYLERKGVLDIDTDLDAVVTRGAAAVAIDQVITLKGTFKSDSGVVVELKGDDAVVLNNGRENVTYKLDKDASLFLSGQSDDLSSFGPGTAVQVLLNAKGEISFLSGHSLLLEEGSIVYKSGKVSINSTLRNIDLRAVVNPLPNDPNGTFTLKGFGNYSGAGVTFAGGAYVNNQNDEVTLLDLRVAKAEEKPFTVGFNGLTLDFSDDALANLSFKVADDVKITLKAASATDKDQKLTLTELTALQTGNTLTGTVEINSDGFVTSIVATAEKKTENK</sequence>
<proteinExistence type="predicted"/>
<feature type="chain" id="PRO_5020543219" description="SLH domain-containing protein" evidence="1">
    <location>
        <begin position="26"/>
        <end position="423"/>
    </location>
</feature>
<dbReference type="Pfam" id="PF00395">
    <property type="entry name" value="SLH"/>
    <property type="match status" value="1"/>
</dbReference>
<accession>A0A4U0FI87</accession>
<reference evidence="3 4" key="1">
    <citation type="submission" date="2019-04" db="EMBL/GenBank/DDBJ databases">
        <title>Cohnella sp. nov., isolated from soil.</title>
        <authorList>
            <person name="Kim W."/>
        </authorList>
    </citation>
    <scope>NUCLEOTIDE SEQUENCE [LARGE SCALE GENOMIC DNA]</scope>
    <source>
        <strain evidence="3 4">CAU 1483</strain>
    </source>
</reference>
<dbReference type="InterPro" id="IPR001119">
    <property type="entry name" value="SLH_dom"/>
</dbReference>
<name>A0A4U0FI87_9BACL</name>
<protein>
    <recommendedName>
        <fullName evidence="2">SLH domain-containing protein</fullName>
    </recommendedName>
</protein>
<dbReference type="EMBL" id="SUPK01000001">
    <property type="protein sequence ID" value="TJY44164.1"/>
    <property type="molecule type" value="Genomic_DNA"/>
</dbReference>
<organism evidence="3 4">
    <name type="scientific">Cohnella pontilimi</name>
    <dbReference type="NCBI Taxonomy" id="2564100"/>
    <lineage>
        <taxon>Bacteria</taxon>
        <taxon>Bacillati</taxon>
        <taxon>Bacillota</taxon>
        <taxon>Bacilli</taxon>
        <taxon>Bacillales</taxon>
        <taxon>Paenibacillaceae</taxon>
        <taxon>Cohnella</taxon>
    </lineage>
</organism>
<dbReference type="Proteomes" id="UP000309673">
    <property type="component" value="Unassembled WGS sequence"/>
</dbReference>
<dbReference type="AlphaFoldDB" id="A0A4U0FI87"/>
<feature type="domain" description="SLH" evidence="2">
    <location>
        <begin position="81"/>
        <end position="144"/>
    </location>
</feature>
<keyword evidence="1" id="KW-0732">Signal</keyword>
<gene>
    <name evidence="3" type="ORF">E5161_01860</name>
</gene>
<evidence type="ECO:0000313" key="3">
    <source>
        <dbReference type="EMBL" id="TJY44164.1"/>
    </source>
</evidence>
<feature type="signal peptide" evidence="1">
    <location>
        <begin position="1"/>
        <end position="25"/>
    </location>
</feature>
<comment type="caution">
    <text evidence="3">The sequence shown here is derived from an EMBL/GenBank/DDBJ whole genome shotgun (WGS) entry which is preliminary data.</text>
</comment>
<evidence type="ECO:0000259" key="2">
    <source>
        <dbReference type="PROSITE" id="PS51272"/>
    </source>
</evidence>
<dbReference type="OrthoDB" id="2652191at2"/>